<proteinExistence type="predicted"/>
<evidence type="ECO:0000256" key="1">
    <source>
        <dbReference type="SAM" id="MobiDB-lite"/>
    </source>
</evidence>
<evidence type="ECO:0000313" key="3">
    <source>
        <dbReference type="Proteomes" id="UP000269396"/>
    </source>
</evidence>
<gene>
    <name evidence="2" type="ORF">SMTD_LOCUS10162</name>
</gene>
<accession>A0A3P8FCT4</accession>
<organism evidence="2 3">
    <name type="scientific">Schistosoma mattheei</name>
    <dbReference type="NCBI Taxonomy" id="31246"/>
    <lineage>
        <taxon>Eukaryota</taxon>
        <taxon>Metazoa</taxon>
        <taxon>Spiralia</taxon>
        <taxon>Lophotrochozoa</taxon>
        <taxon>Platyhelminthes</taxon>
        <taxon>Trematoda</taxon>
        <taxon>Digenea</taxon>
        <taxon>Strigeidida</taxon>
        <taxon>Schistosomatoidea</taxon>
        <taxon>Schistosomatidae</taxon>
        <taxon>Schistosoma</taxon>
    </lineage>
</organism>
<dbReference type="EMBL" id="UZAL01030322">
    <property type="protein sequence ID" value="VDP53165.1"/>
    <property type="molecule type" value="Genomic_DNA"/>
</dbReference>
<feature type="region of interest" description="Disordered" evidence="1">
    <location>
        <begin position="1"/>
        <end position="40"/>
    </location>
</feature>
<evidence type="ECO:0000313" key="2">
    <source>
        <dbReference type="EMBL" id="VDP53165.1"/>
    </source>
</evidence>
<name>A0A3P8FCT4_9TREM</name>
<sequence>MESSMPKEKRNTKEHITPRNEDRHKKNEQQLDRTRKEGTR</sequence>
<protein>
    <submittedName>
        <fullName evidence="2">Uncharacterized protein</fullName>
    </submittedName>
</protein>
<reference evidence="2 3" key="1">
    <citation type="submission" date="2018-11" db="EMBL/GenBank/DDBJ databases">
        <authorList>
            <consortium name="Pathogen Informatics"/>
        </authorList>
    </citation>
    <scope>NUCLEOTIDE SEQUENCE [LARGE SCALE GENOMIC DNA]</scope>
    <source>
        <strain>Denwood</strain>
        <strain evidence="3">Zambia</strain>
    </source>
</reference>
<keyword evidence="3" id="KW-1185">Reference proteome</keyword>
<dbReference type="AlphaFoldDB" id="A0A3P8FCT4"/>
<dbReference type="Proteomes" id="UP000269396">
    <property type="component" value="Unassembled WGS sequence"/>
</dbReference>